<dbReference type="CDD" id="cd00130">
    <property type="entry name" value="PAS"/>
    <property type="match status" value="1"/>
</dbReference>
<dbReference type="InterPro" id="IPR005467">
    <property type="entry name" value="His_kinase_dom"/>
</dbReference>
<keyword evidence="6" id="KW-0808">Transferase</keyword>
<dbReference type="SUPFAM" id="SSF55890">
    <property type="entry name" value="Sporulation response regulatory protein Spo0B"/>
    <property type="match status" value="1"/>
</dbReference>
<evidence type="ECO:0000313" key="19">
    <source>
        <dbReference type="Proteomes" id="UP000533017"/>
    </source>
</evidence>
<accession>A0A1I2W1X7</accession>
<dbReference type="InterPro" id="IPR000014">
    <property type="entry name" value="PAS"/>
</dbReference>
<keyword evidence="5" id="KW-0597">Phosphoprotein</keyword>
<proteinExistence type="predicted"/>
<dbReference type="InterPro" id="IPR003594">
    <property type="entry name" value="HATPase_dom"/>
</dbReference>
<keyword evidence="13 14" id="KW-0472">Membrane</keyword>
<dbReference type="GO" id="GO:0005886">
    <property type="term" value="C:plasma membrane"/>
    <property type="evidence" value="ECO:0007669"/>
    <property type="project" value="UniProtKB-SubCell"/>
</dbReference>
<dbReference type="EMBL" id="JACBZA010000001">
    <property type="protein sequence ID" value="NYH82820.1"/>
    <property type="molecule type" value="Genomic_DNA"/>
</dbReference>
<dbReference type="RefSeq" id="WP_139239039.1">
    <property type="nucleotide sequence ID" value="NZ_FOOI01000010.1"/>
</dbReference>
<dbReference type="Gene3D" id="1.10.287.130">
    <property type="match status" value="1"/>
</dbReference>
<dbReference type="Gene3D" id="3.30.565.10">
    <property type="entry name" value="Histidine kinase-like ATPase, C-terminal domain"/>
    <property type="match status" value="1"/>
</dbReference>
<dbReference type="PANTHER" id="PTHR43304:SF1">
    <property type="entry name" value="PAC DOMAIN-CONTAINING PROTEIN"/>
    <property type="match status" value="1"/>
</dbReference>
<dbReference type="InterPro" id="IPR029151">
    <property type="entry name" value="Sensor-like_sf"/>
</dbReference>
<keyword evidence="11 14" id="KW-1133">Transmembrane helix</keyword>
<keyword evidence="8" id="KW-0547">Nucleotide-binding</keyword>
<dbReference type="OrthoDB" id="9792686at2"/>
<gene>
    <name evidence="16" type="ORF">FHR37_001671</name>
    <name evidence="17" type="ORF">SAMN05421678_11023</name>
</gene>
<name>A0A1I2W1X7_9ACTN</name>
<evidence type="ECO:0000313" key="18">
    <source>
        <dbReference type="Proteomes" id="UP000199052"/>
    </source>
</evidence>
<dbReference type="InterPro" id="IPR033463">
    <property type="entry name" value="sCache_3"/>
</dbReference>
<evidence type="ECO:0000256" key="11">
    <source>
        <dbReference type="ARBA" id="ARBA00022989"/>
    </source>
</evidence>
<organism evidence="17 18">
    <name type="scientific">Actinopolymorpha cephalotaxi</name>
    <dbReference type="NCBI Taxonomy" id="504797"/>
    <lineage>
        <taxon>Bacteria</taxon>
        <taxon>Bacillati</taxon>
        <taxon>Actinomycetota</taxon>
        <taxon>Actinomycetes</taxon>
        <taxon>Propionibacteriales</taxon>
        <taxon>Actinopolymorphaceae</taxon>
        <taxon>Actinopolymorpha</taxon>
    </lineage>
</organism>
<dbReference type="InterPro" id="IPR016120">
    <property type="entry name" value="Sig_transdc_His_kin_SpoOB"/>
</dbReference>
<evidence type="ECO:0000256" key="1">
    <source>
        <dbReference type="ARBA" id="ARBA00000085"/>
    </source>
</evidence>
<dbReference type="SMART" id="SM00387">
    <property type="entry name" value="HATPase_c"/>
    <property type="match status" value="1"/>
</dbReference>
<dbReference type="InterPro" id="IPR004358">
    <property type="entry name" value="Sig_transdc_His_kin-like_C"/>
</dbReference>
<dbReference type="EC" id="2.7.13.3" evidence="3"/>
<comment type="catalytic activity">
    <reaction evidence="1">
        <text>ATP + protein L-histidine = ADP + protein N-phospho-L-histidine.</text>
        <dbReference type="EC" id="2.7.13.3"/>
    </reaction>
</comment>
<dbReference type="Gene3D" id="3.30.450.20">
    <property type="entry name" value="PAS domain"/>
    <property type="match status" value="2"/>
</dbReference>
<dbReference type="Pfam" id="PF17203">
    <property type="entry name" value="sCache_3_2"/>
    <property type="match status" value="1"/>
</dbReference>
<evidence type="ECO:0000256" key="3">
    <source>
        <dbReference type="ARBA" id="ARBA00012438"/>
    </source>
</evidence>
<evidence type="ECO:0000256" key="2">
    <source>
        <dbReference type="ARBA" id="ARBA00004651"/>
    </source>
</evidence>
<dbReference type="Proteomes" id="UP000533017">
    <property type="component" value="Unassembled WGS sequence"/>
</dbReference>
<keyword evidence="7 14" id="KW-0812">Transmembrane</keyword>
<feature type="domain" description="Histidine kinase" evidence="15">
    <location>
        <begin position="316"/>
        <end position="552"/>
    </location>
</feature>
<dbReference type="Pfam" id="PF02518">
    <property type="entry name" value="HATPase_c"/>
    <property type="match status" value="1"/>
</dbReference>
<dbReference type="InterPro" id="IPR052162">
    <property type="entry name" value="Sensor_kinase/Photoreceptor"/>
</dbReference>
<dbReference type="Pfam" id="PF14689">
    <property type="entry name" value="SPOB_a"/>
    <property type="match status" value="1"/>
</dbReference>
<dbReference type="PRINTS" id="PR00344">
    <property type="entry name" value="BCTRLSENSOR"/>
</dbReference>
<evidence type="ECO:0000256" key="9">
    <source>
        <dbReference type="ARBA" id="ARBA00022777"/>
    </source>
</evidence>
<evidence type="ECO:0000313" key="16">
    <source>
        <dbReference type="EMBL" id="NYH82820.1"/>
    </source>
</evidence>
<evidence type="ECO:0000256" key="8">
    <source>
        <dbReference type="ARBA" id="ARBA00022741"/>
    </source>
</evidence>
<dbReference type="SUPFAM" id="SSF55874">
    <property type="entry name" value="ATPase domain of HSP90 chaperone/DNA topoisomerase II/histidine kinase"/>
    <property type="match status" value="1"/>
</dbReference>
<keyword evidence="19" id="KW-1185">Reference proteome</keyword>
<evidence type="ECO:0000256" key="12">
    <source>
        <dbReference type="ARBA" id="ARBA00023012"/>
    </source>
</evidence>
<evidence type="ECO:0000256" key="6">
    <source>
        <dbReference type="ARBA" id="ARBA00022679"/>
    </source>
</evidence>
<evidence type="ECO:0000256" key="5">
    <source>
        <dbReference type="ARBA" id="ARBA00022553"/>
    </source>
</evidence>
<dbReference type="AlphaFoldDB" id="A0A1I2W1X7"/>
<reference evidence="16 19" key="2">
    <citation type="submission" date="2020-07" db="EMBL/GenBank/DDBJ databases">
        <title>Sequencing the genomes of 1000 actinobacteria strains.</title>
        <authorList>
            <person name="Klenk H.-P."/>
        </authorList>
    </citation>
    <scope>NUCLEOTIDE SEQUENCE [LARGE SCALE GENOMIC DNA]</scope>
    <source>
        <strain evidence="16 19">DSM 45117</strain>
    </source>
</reference>
<evidence type="ECO:0000256" key="4">
    <source>
        <dbReference type="ARBA" id="ARBA00022475"/>
    </source>
</evidence>
<keyword evidence="12" id="KW-0902">Two-component regulatory system</keyword>
<keyword evidence="9 17" id="KW-0418">Kinase</keyword>
<dbReference type="GO" id="GO:0005524">
    <property type="term" value="F:ATP binding"/>
    <property type="evidence" value="ECO:0007669"/>
    <property type="project" value="UniProtKB-KW"/>
</dbReference>
<evidence type="ECO:0000256" key="13">
    <source>
        <dbReference type="ARBA" id="ARBA00023136"/>
    </source>
</evidence>
<evidence type="ECO:0000313" key="17">
    <source>
        <dbReference type="EMBL" id="SFG94679.1"/>
    </source>
</evidence>
<evidence type="ECO:0000256" key="7">
    <source>
        <dbReference type="ARBA" id="ARBA00022692"/>
    </source>
</evidence>
<protein>
    <recommendedName>
        <fullName evidence="3">histidine kinase</fullName>
        <ecNumber evidence="3">2.7.13.3</ecNumber>
    </recommendedName>
</protein>
<dbReference type="PANTHER" id="PTHR43304">
    <property type="entry name" value="PHYTOCHROME-LIKE PROTEIN CPH1"/>
    <property type="match status" value="1"/>
</dbReference>
<evidence type="ECO:0000259" key="15">
    <source>
        <dbReference type="PROSITE" id="PS50109"/>
    </source>
</evidence>
<dbReference type="Proteomes" id="UP000199052">
    <property type="component" value="Unassembled WGS sequence"/>
</dbReference>
<dbReference type="SUPFAM" id="SSF55785">
    <property type="entry name" value="PYP-like sensor domain (PAS domain)"/>
    <property type="match status" value="1"/>
</dbReference>
<dbReference type="InterPro" id="IPR039506">
    <property type="entry name" value="SPOB_a"/>
</dbReference>
<evidence type="ECO:0000256" key="14">
    <source>
        <dbReference type="SAM" id="Phobius"/>
    </source>
</evidence>
<dbReference type="GO" id="GO:0000155">
    <property type="term" value="F:phosphorelay sensor kinase activity"/>
    <property type="evidence" value="ECO:0007669"/>
    <property type="project" value="InterPro"/>
</dbReference>
<dbReference type="STRING" id="504797.SAMN05421678_11023"/>
<dbReference type="PROSITE" id="PS50109">
    <property type="entry name" value="HIS_KIN"/>
    <property type="match status" value="1"/>
</dbReference>
<dbReference type="EMBL" id="FOOI01000010">
    <property type="protein sequence ID" value="SFG94679.1"/>
    <property type="molecule type" value="Genomic_DNA"/>
</dbReference>
<sequence>MSPRRSLAGQLLALQLVIIVLVLVAVAALSLTQSAATFNRVEGRRVAALAEQLAANPLVRTNLVPPESTGPLATLVQTVQTQSDVTSVTVANARGEVVSSTNPLLVRTRLPFGGPAGSEGRGWSGEIEIDGSRELVAQVPVLSAQQRSLGLHLGTVMIGEASPSLWDRLAGASSYLVIYLGVASLIGLVGSWLVVRRIKRQTFGMEPREIAGLAEHREAMLYGIAEGVVALDPHHRVTLANAVARTLLDLPERCVGQSLDELSIEGRLRDVLLASDGIAERDEVVLRRGRVLIMNRMTVVKDGRTLGSVTTLRDRTELAEREREVSSFRSSAELLRAQAHEFANQLHTISGLIQIEEYDEVVRYVDALNVHRQSLDLTLAQRIQDRAVAALLMAKSAHAAERRIQLRVSERTCLNPLHPHDSADVATVVGNLVDNALDAAADAAGTTGSAEDAEGAGAAEGTGSADHAWVELEVLQDASSVEIVVQDSGPGVAPDLVREVFSHGFTTKAAQAGERGIGLALTRRICVRRGGEIAVTNTTDGARFTARLSIGQRTDSTEHTVGLTEGAAP</sequence>
<reference evidence="17 18" key="1">
    <citation type="submission" date="2016-10" db="EMBL/GenBank/DDBJ databases">
        <authorList>
            <person name="de Groot N.N."/>
        </authorList>
    </citation>
    <scope>NUCLEOTIDE SEQUENCE [LARGE SCALE GENOMIC DNA]</scope>
    <source>
        <strain evidence="17 18">CPCC 202808</strain>
    </source>
</reference>
<dbReference type="InterPro" id="IPR036890">
    <property type="entry name" value="HATPase_C_sf"/>
</dbReference>
<dbReference type="SUPFAM" id="SSF103190">
    <property type="entry name" value="Sensory domain-like"/>
    <property type="match status" value="1"/>
</dbReference>
<comment type="subcellular location">
    <subcellularLocation>
        <location evidence="2">Cell membrane</location>
        <topology evidence="2">Multi-pass membrane protein</topology>
    </subcellularLocation>
</comment>
<feature type="transmembrane region" description="Helical" evidence="14">
    <location>
        <begin position="176"/>
        <end position="195"/>
    </location>
</feature>
<keyword evidence="4" id="KW-1003">Cell membrane</keyword>
<dbReference type="InterPro" id="IPR035965">
    <property type="entry name" value="PAS-like_dom_sf"/>
</dbReference>
<keyword evidence="10" id="KW-0067">ATP-binding</keyword>
<evidence type="ECO:0000256" key="10">
    <source>
        <dbReference type="ARBA" id="ARBA00022840"/>
    </source>
</evidence>